<proteinExistence type="inferred from homology"/>
<dbReference type="InterPro" id="IPR011004">
    <property type="entry name" value="Trimer_LpxA-like_sf"/>
</dbReference>
<dbReference type="Proteomes" id="UP001500274">
    <property type="component" value="Unassembled WGS sequence"/>
</dbReference>
<name>A0ABN3PGJ5_9MICO</name>
<dbReference type="Pfam" id="PF14602">
    <property type="entry name" value="Hexapep_2"/>
    <property type="match status" value="1"/>
</dbReference>
<dbReference type="InterPro" id="IPR018357">
    <property type="entry name" value="Hexapep_transf_CS"/>
</dbReference>
<keyword evidence="5" id="KW-1185">Reference proteome</keyword>
<dbReference type="SUPFAM" id="SSF51161">
    <property type="entry name" value="Trimeric LpxA-like enzymes"/>
    <property type="match status" value="1"/>
</dbReference>
<evidence type="ECO:0000313" key="5">
    <source>
        <dbReference type="Proteomes" id="UP001500274"/>
    </source>
</evidence>
<keyword evidence="2" id="KW-0808">Transferase</keyword>
<dbReference type="PANTHER" id="PTHR23416">
    <property type="entry name" value="SIALIC ACID SYNTHASE-RELATED"/>
    <property type="match status" value="1"/>
</dbReference>
<protein>
    <submittedName>
        <fullName evidence="4">Sugar O-acetyltransferase</fullName>
    </submittedName>
</protein>
<sequence length="205" mass="21772">MTPALQEALDDLTRLAEDDDDLRALLAHDWLRYRTSPALQKLTRDAHAACARFNLLYHSSPDEARAVFAELVPGAGADVDVRPPVTIDYGALLTIGDRTFINADFMVIGGGAVTIGEDCLIGPRCSIYTPNHAEDIERRLAGWELPQPVTIGSNVWLGGSVTLTPGVTIGDNSIIGAGSVVTHDVPAGVLAAGNPARILRPIRAS</sequence>
<dbReference type="PROSITE" id="PS00101">
    <property type="entry name" value="HEXAPEP_TRANSFERASES"/>
    <property type="match status" value="1"/>
</dbReference>
<dbReference type="RefSeq" id="WP_344229939.1">
    <property type="nucleotide sequence ID" value="NZ_BAAARI010000015.1"/>
</dbReference>
<evidence type="ECO:0000256" key="1">
    <source>
        <dbReference type="ARBA" id="ARBA00007274"/>
    </source>
</evidence>
<dbReference type="Pfam" id="PF00132">
    <property type="entry name" value="Hexapep"/>
    <property type="match status" value="1"/>
</dbReference>
<evidence type="ECO:0000256" key="2">
    <source>
        <dbReference type="ARBA" id="ARBA00022679"/>
    </source>
</evidence>
<gene>
    <name evidence="4" type="ORF">GCM10009862_24840</name>
</gene>
<dbReference type="CDD" id="cd03357">
    <property type="entry name" value="LbH_MAT_GAT"/>
    <property type="match status" value="1"/>
</dbReference>
<comment type="similarity">
    <text evidence="1">Belongs to the transferase hexapeptide repeat family.</text>
</comment>
<dbReference type="InterPro" id="IPR051159">
    <property type="entry name" value="Hexapeptide_acetyltransf"/>
</dbReference>
<organism evidence="4 5">
    <name type="scientific">Microbacterium binotii</name>
    <dbReference type="NCBI Taxonomy" id="462710"/>
    <lineage>
        <taxon>Bacteria</taxon>
        <taxon>Bacillati</taxon>
        <taxon>Actinomycetota</taxon>
        <taxon>Actinomycetes</taxon>
        <taxon>Micrococcales</taxon>
        <taxon>Microbacteriaceae</taxon>
        <taxon>Microbacterium</taxon>
    </lineage>
</organism>
<dbReference type="Gene3D" id="2.160.10.10">
    <property type="entry name" value="Hexapeptide repeat proteins"/>
    <property type="match status" value="1"/>
</dbReference>
<evidence type="ECO:0000256" key="3">
    <source>
        <dbReference type="ARBA" id="ARBA00022737"/>
    </source>
</evidence>
<dbReference type="InterPro" id="IPR001451">
    <property type="entry name" value="Hexapep"/>
</dbReference>
<evidence type="ECO:0000313" key="4">
    <source>
        <dbReference type="EMBL" id="GAA2584827.1"/>
    </source>
</evidence>
<accession>A0ABN3PGJ5</accession>
<reference evidence="4 5" key="1">
    <citation type="journal article" date="2019" name="Int. J. Syst. Evol. Microbiol.">
        <title>The Global Catalogue of Microorganisms (GCM) 10K type strain sequencing project: providing services to taxonomists for standard genome sequencing and annotation.</title>
        <authorList>
            <consortium name="The Broad Institute Genomics Platform"/>
            <consortium name="The Broad Institute Genome Sequencing Center for Infectious Disease"/>
            <person name="Wu L."/>
            <person name="Ma J."/>
        </authorList>
    </citation>
    <scope>NUCLEOTIDE SEQUENCE [LARGE SCALE GENOMIC DNA]</scope>
    <source>
        <strain evidence="4 5">JCM 16365</strain>
    </source>
</reference>
<comment type="caution">
    <text evidence="4">The sequence shown here is derived from an EMBL/GenBank/DDBJ whole genome shotgun (WGS) entry which is preliminary data.</text>
</comment>
<dbReference type="EMBL" id="BAAARI010000015">
    <property type="protein sequence ID" value="GAA2584827.1"/>
    <property type="molecule type" value="Genomic_DNA"/>
</dbReference>
<dbReference type="PANTHER" id="PTHR23416:SF23">
    <property type="entry name" value="ACETYLTRANSFERASE C18B11.09C-RELATED"/>
    <property type="match status" value="1"/>
</dbReference>
<keyword evidence="3" id="KW-0677">Repeat</keyword>